<dbReference type="InterPro" id="IPR036291">
    <property type="entry name" value="NAD(P)-bd_dom_sf"/>
</dbReference>
<gene>
    <name evidence="3" type="ORF">LZ495_28265</name>
</gene>
<dbReference type="CDD" id="cd05233">
    <property type="entry name" value="SDR_c"/>
    <property type="match status" value="1"/>
</dbReference>
<dbReference type="AlphaFoldDB" id="A0AA41Q6I3"/>
<dbReference type="EMBL" id="JAKFHA010000021">
    <property type="protein sequence ID" value="MCF2531087.1"/>
    <property type="molecule type" value="Genomic_DNA"/>
</dbReference>
<evidence type="ECO:0000256" key="2">
    <source>
        <dbReference type="ARBA" id="ARBA00023002"/>
    </source>
</evidence>
<dbReference type="PRINTS" id="PR00081">
    <property type="entry name" value="GDHRDH"/>
</dbReference>
<name>A0AA41Q6I3_9ACTN</name>
<dbReference type="Proteomes" id="UP001165378">
    <property type="component" value="Unassembled WGS sequence"/>
</dbReference>
<dbReference type="SUPFAM" id="SSF51735">
    <property type="entry name" value="NAD(P)-binding Rossmann-fold domains"/>
    <property type="match status" value="1"/>
</dbReference>
<dbReference type="GO" id="GO:0016616">
    <property type="term" value="F:oxidoreductase activity, acting on the CH-OH group of donors, NAD or NADP as acceptor"/>
    <property type="evidence" value="ECO:0007669"/>
    <property type="project" value="TreeGrafter"/>
</dbReference>
<dbReference type="PANTHER" id="PTHR42760">
    <property type="entry name" value="SHORT-CHAIN DEHYDROGENASES/REDUCTASES FAMILY MEMBER"/>
    <property type="match status" value="1"/>
</dbReference>
<comment type="similarity">
    <text evidence="1">Belongs to the short-chain dehydrogenases/reductases (SDR) family.</text>
</comment>
<proteinExistence type="inferred from homology"/>
<dbReference type="Gene3D" id="3.40.50.720">
    <property type="entry name" value="NAD(P)-binding Rossmann-like Domain"/>
    <property type="match status" value="1"/>
</dbReference>
<dbReference type="InterPro" id="IPR020904">
    <property type="entry name" value="Sc_DH/Rdtase_CS"/>
</dbReference>
<dbReference type="InterPro" id="IPR002347">
    <property type="entry name" value="SDR_fam"/>
</dbReference>
<keyword evidence="4" id="KW-1185">Reference proteome</keyword>
<dbReference type="RefSeq" id="WP_235055756.1">
    <property type="nucleotide sequence ID" value="NZ_JAKFHA010000021.1"/>
</dbReference>
<dbReference type="PRINTS" id="PR00080">
    <property type="entry name" value="SDRFAMILY"/>
</dbReference>
<dbReference type="PANTHER" id="PTHR42760:SF115">
    <property type="entry name" value="3-OXOACYL-[ACYL-CARRIER-PROTEIN] REDUCTASE FABG"/>
    <property type="match status" value="1"/>
</dbReference>
<organism evidence="3 4">
    <name type="scientific">Yinghuangia soli</name>
    <dbReference type="NCBI Taxonomy" id="2908204"/>
    <lineage>
        <taxon>Bacteria</taxon>
        <taxon>Bacillati</taxon>
        <taxon>Actinomycetota</taxon>
        <taxon>Actinomycetes</taxon>
        <taxon>Kitasatosporales</taxon>
        <taxon>Streptomycetaceae</taxon>
        <taxon>Yinghuangia</taxon>
    </lineage>
</organism>
<protein>
    <submittedName>
        <fullName evidence="3">SDR family oxidoreductase</fullName>
    </submittedName>
</protein>
<keyword evidence="2" id="KW-0560">Oxidoreductase</keyword>
<sequence length="266" mass="27259">MTITISLAGQTALVTGAGAGIGRAIAVRLAQAGANVAVTDIVATAAHETSELVRAEGREGLALVGDMTDPRRVDDMVEETVRHFGALNIGVNNVGMLGKHGAAPYLDWSSQAMADVVAGNLLATMYSCQAEAAAMIPAGRGGVIVNVSSGETTRPAVQLAPYGAAKAGINHLTQTLAIELAPHRIRVNAAAPGTTLTQKVAEAFSAEHRAALQASIPLDGEFSAPEDLADLVLLLASDLAAHTTGQFLLSDKGAFLSRSRPAPTTH</sequence>
<dbReference type="Pfam" id="PF13561">
    <property type="entry name" value="adh_short_C2"/>
    <property type="match status" value="1"/>
</dbReference>
<evidence type="ECO:0000256" key="1">
    <source>
        <dbReference type="ARBA" id="ARBA00006484"/>
    </source>
</evidence>
<comment type="caution">
    <text evidence="3">The sequence shown here is derived from an EMBL/GenBank/DDBJ whole genome shotgun (WGS) entry which is preliminary data.</text>
</comment>
<dbReference type="FunFam" id="3.40.50.720:FF:000084">
    <property type="entry name" value="Short-chain dehydrogenase reductase"/>
    <property type="match status" value="1"/>
</dbReference>
<reference evidence="3" key="1">
    <citation type="submission" date="2022-01" db="EMBL/GenBank/DDBJ databases">
        <title>Genome-Based Taxonomic Classification of the Phylum Actinobacteria.</title>
        <authorList>
            <person name="Gao Y."/>
        </authorList>
    </citation>
    <scope>NUCLEOTIDE SEQUENCE</scope>
    <source>
        <strain evidence="3">KLBMP 8922</strain>
    </source>
</reference>
<evidence type="ECO:0000313" key="4">
    <source>
        <dbReference type="Proteomes" id="UP001165378"/>
    </source>
</evidence>
<evidence type="ECO:0000313" key="3">
    <source>
        <dbReference type="EMBL" id="MCF2531087.1"/>
    </source>
</evidence>
<accession>A0AA41Q6I3</accession>
<dbReference type="PROSITE" id="PS00061">
    <property type="entry name" value="ADH_SHORT"/>
    <property type="match status" value="1"/>
</dbReference>